<comment type="caution">
    <text evidence="1">The sequence shown here is derived from an EMBL/GenBank/DDBJ whole genome shotgun (WGS) entry which is preliminary data.</text>
</comment>
<dbReference type="EMBL" id="RPGO01000005">
    <property type="protein sequence ID" value="RZB32734.1"/>
    <property type="molecule type" value="Genomic_DNA"/>
</dbReference>
<proteinExistence type="predicted"/>
<reference evidence="2" key="1">
    <citation type="submission" date="2019-01" db="EMBL/GenBank/DDBJ databases">
        <title>Anaerobic oxidation of ethane by archaea from a marine hydrocarbon seep.</title>
        <authorList>
            <person name="Musat F."/>
        </authorList>
    </citation>
    <scope>NUCLEOTIDE SEQUENCE [LARGE SCALE GENOMIC DNA]</scope>
</reference>
<protein>
    <submittedName>
        <fullName evidence="1">Uncharacterized protein</fullName>
    </submittedName>
</protein>
<sequence length="177" mass="20218">MRHKTILILLILFSSVFAPGCVDNETETEDVPDVKMPIDTASIDDLIPTKDLPIGITYLGTHEVIIENATESIEAVYKNSNKDDFYVRVAKTDSKDTAKKLIEDYKSQYSGYRYNPFEEVMLSNHSATQIKDYTIQQGKNEFTYLYIWNNENYVFIVSSNILNDNSLTFEIAQAVGY</sequence>
<organism evidence="1 2">
    <name type="scientific">Candidatus Argoarchaeum ethanivorans</name>
    <dbReference type="NCBI Taxonomy" id="2608793"/>
    <lineage>
        <taxon>Archaea</taxon>
        <taxon>Methanobacteriati</taxon>
        <taxon>Methanobacteriota</taxon>
        <taxon>Stenosarchaea group</taxon>
        <taxon>Methanomicrobia</taxon>
        <taxon>Methanosarcinales</taxon>
        <taxon>Methanosarcinales incertae sedis</taxon>
        <taxon>GOM Arc I cluster</taxon>
        <taxon>Candidatus Argoarchaeum</taxon>
    </lineage>
</organism>
<evidence type="ECO:0000313" key="2">
    <source>
        <dbReference type="Proteomes" id="UP000291831"/>
    </source>
</evidence>
<dbReference type="AlphaFoldDB" id="A0A8B3S4W7"/>
<gene>
    <name evidence="1" type="ORF">AEth_00412</name>
</gene>
<evidence type="ECO:0000313" key="1">
    <source>
        <dbReference type="EMBL" id="RZB32734.1"/>
    </source>
</evidence>
<accession>A0A8B3S4W7</accession>
<name>A0A8B3S4W7_9EURY</name>
<dbReference type="Proteomes" id="UP000291831">
    <property type="component" value="Unassembled WGS sequence"/>
</dbReference>